<gene>
    <name evidence="3" type="ORF">DPM33_11000</name>
</gene>
<dbReference type="AlphaFoldDB" id="A0A330I1E7"/>
<keyword evidence="2" id="KW-0472">Membrane</keyword>
<evidence type="ECO:0000313" key="4">
    <source>
        <dbReference type="Proteomes" id="UP000251558"/>
    </source>
</evidence>
<dbReference type="OrthoDB" id="9834639at2"/>
<protein>
    <submittedName>
        <fullName evidence="3">Uncharacterized protein</fullName>
    </submittedName>
</protein>
<reference evidence="3 4" key="2">
    <citation type="submission" date="2018-07" db="EMBL/GenBank/DDBJ databases">
        <title>Diversity of Mesorhizobium strains in Brazil.</title>
        <authorList>
            <person name="Helene L.C.F."/>
            <person name="Dall'Agnol R."/>
            <person name="Delamuta J.R.M."/>
            <person name="Hungria M."/>
        </authorList>
    </citation>
    <scope>NUCLEOTIDE SEQUENCE [LARGE SCALE GENOMIC DNA]</scope>
    <source>
        <strain evidence="3 4">AC99b</strain>
    </source>
</reference>
<sequence length="280" mass="29086">MSPTAPADGTEAISGIGDNDKAGSTGANGTPDSAIENDAPGRACVNNPLGNAGDGNLSANAAQIEPKPTAESATLQALKAREDFRFKVGTVKWFGILCAVVIVAMIGLGFWYLDKIVDVSQALQSDMNFSKVLDPPKSDTQIVLLGLEHDGLGMRNKRSVSALYMRAYTQFLAIISGTVLALLGAVFVLARVDSVETRGNGTWGGITMALSSSSPGVVVAIVGALLVGSVVYLASDPIQVTDAPVFLGRGTLGDVLAGSSAIIDTANFDTKMKKRLEDLR</sequence>
<feature type="region of interest" description="Disordered" evidence="1">
    <location>
        <begin position="1"/>
        <end position="50"/>
    </location>
</feature>
<organism evidence="3 4">
    <name type="scientific">Mesorhizobium hawassense</name>
    <dbReference type="NCBI Taxonomy" id="1209954"/>
    <lineage>
        <taxon>Bacteria</taxon>
        <taxon>Pseudomonadati</taxon>
        <taxon>Pseudomonadota</taxon>
        <taxon>Alphaproteobacteria</taxon>
        <taxon>Hyphomicrobiales</taxon>
        <taxon>Phyllobacteriaceae</taxon>
        <taxon>Mesorhizobium</taxon>
    </lineage>
</organism>
<dbReference type="EMBL" id="QMBP01000004">
    <property type="protein sequence ID" value="RAZ90827.1"/>
    <property type="molecule type" value="Genomic_DNA"/>
</dbReference>
<proteinExistence type="predicted"/>
<feature type="transmembrane region" description="Helical" evidence="2">
    <location>
        <begin position="212"/>
        <end position="234"/>
    </location>
</feature>
<name>A0A330I1E7_9HYPH</name>
<feature type="transmembrane region" description="Helical" evidence="2">
    <location>
        <begin position="93"/>
        <end position="113"/>
    </location>
</feature>
<evidence type="ECO:0000256" key="1">
    <source>
        <dbReference type="SAM" id="MobiDB-lite"/>
    </source>
</evidence>
<comment type="caution">
    <text evidence="3">The sequence shown here is derived from an EMBL/GenBank/DDBJ whole genome shotgun (WGS) entry which is preliminary data.</text>
</comment>
<accession>A0A330I1E7</accession>
<dbReference type="Proteomes" id="UP000251558">
    <property type="component" value="Unassembled WGS sequence"/>
</dbReference>
<dbReference type="RefSeq" id="WP_112097454.1">
    <property type="nucleotide sequence ID" value="NZ_QMBP01000004.1"/>
</dbReference>
<keyword evidence="2" id="KW-1133">Transmembrane helix</keyword>
<reference evidence="4" key="1">
    <citation type="submission" date="2018-06" db="EMBL/GenBank/DDBJ databases">
        <authorList>
            <person name="Helene L.C."/>
            <person name="Dall'Agnol R."/>
            <person name="Delamuta J.R."/>
            <person name="Hungria M."/>
        </authorList>
    </citation>
    <scope>NUCLEOTIDE SEQUENCE [LARGE SCALE GENOMIC DNA]</scope>
    <source>
        <strain evidence="4">AC99b</strain>
    </source>
</reference>
<evidence type="ECO:0000313" key="3">
    <source>
        <dbReference type="EMBL" id="RAZ90827.1"/>
    </source>
</evidence>
<keyword evidence="2" id="KW-0812">Transmembrane</keyword>
<keyword evidence="4" id="KW-1185">Reference proteome</keyword>
<feature type="transmembrane region" description="Helical" evidence="2">
    <location>
        <begin position="167"/>
        <end position="192"/>
    </location>
</feature>
<evidence type="ECO:0000256" key="2">
    <source>
        <dbReference type="SAM" id="Phobius"/>
    </source>
</evidence>